<dbReference type="GO" id="GO:0042956">
    <property type="term" value="P:maltodextrin transmembrane transport"/>
    <property type="evidence" value="ECO:0007669"/>
    <property type="project" value="TreeGrafter"/>
</dbReference>
<keyword evidence="2" id="KW-0813">Transport</keyword>
<dbReference type="SUPFAM" id="SSF53850">
    <property type="entry name" value="Periplasmic binding protein-like II"/>
    <property type="match status" value="1"/>
</dbReference>
<accession>C7PZN4</accession>
<name>C7PZN4_CATAD</name>
<reference evidence="5 6" key="1">
    <citation type="journal article" date="2009" name="Stand. Genomic Sci.">
        <title>Complete genome sequence of Catenulispora acidiphila type strain (ID 139908).</title>
        <authorList>
            <person name="Copeland A."/>
            <person name="Lapidus A."/>
            <person name="Glavina Del Rio T."/>
            <person name="Nolan M."/>
            <person name="Lucas S."/>
            <person name="Chen F."/>
            <person name="Tice H."/>
            <person name="Cheng J.F."/>
            <person name="Bruce D."/>
            <person name="Goodwin L."/>
            <person name="Pitluck S."/>
            <person name="Mikhailova N."/>
            <person name="Pati A."/>
            <person name="Ivanova N."/>
            <person name="Mavromatis K."/>
            <person name="Chen A."/>
            <person name="Palaniappan K."/>
            <person name="Chain P."/>
            <person name="Land M."/>
            <person name="Hauser L."/>
            <person name="Chang Y.J."/>
            <person name="Jeffries C.D."/>
            <person name="Chertkov O."/>
            <person name="Brettin T."/>
            <person name="Detter J.C."/>
            <person name="Han C."/>
            <person name="Ali Z."/>
            <person name="Tindall B.J."/>
            <person name="Goker M."/>
            <person name="Bristow J."/>
            <person name="Eisen J.A."/>
            <person name="Markowitz V."/>
            <person name="Hugenholtz P."/>
            <person name="Kyrpides N.C."/>
            <person name="Klenk H.P."/>
        </authorList>
    </citation>
    <scope>NUCLEOTIDE SEQUENCE [LARGE SCALE GENOMIC DNA]</scope>
    <source>
        <strain evidence="6">DSM 44928 / JCM 14897 / NBRC 102108 / NRRL B-24433 / ID139908</strain>
    </source>
</reference>
<evidence type="ECO:0000313" key="5">
    <source>
        <dbReference type="EMBL" id="ACU73549.1"/>
    </source>
</evidence>
<feature type="signal peptide" evidence="4">
    <location>
        <begin position="1"/>
        <end position="20"/>
    </location>
</feature>
<dbReference type="OrthoDB" id="2644341at2"/>
<protein>
    <submittedName>
        <fullName evidence="5">Extracellular solute-binding protein family 1</fullName>
    </submittedName>
</protein>
<dbReference type="CDD" id="cd13585">
    <property type="entry name" value="PBP2_TMBP_like"/>
    <property type="match status" value="1"/>
</dbReference>
<organism evidence="5 6">
    <name type="scientific">Catenulispora acidiphila (strain DSM 44928 / JCM 14897 / NBRC 102108 / NRRL B-24433 / ID139908)</name>
    <dbReference type="NCBI Taxonomy" id="479433"/>
    <lineage>
        <taxon>Bacteria</taxon>
        <taxon>Bacillati</taxon>
        <taxon>Actinomycetota</taxon>
        <taxon>Actinomycetes</taxon>
        <taxon>Catenulisporales</taxon>
        <taxon>Catenulisporaceae</taxon>
        <taxon>Catenulispora</taxon>
    </lineage>
</organism>
<dbReference type="Gene3D" id="3.40.190.10">
    <property type="entry name" value="Periplasmic binding protein-like II"/>
    <property type="match status" value="1"/>
</dbReference>
<dbReference type="EMBL" id="CP001700">
    <property type="protein sequence ID" value="ACU73549.1"/>
    <property type="molecule type" value="Genomic_DNA"/>
</dbReference>
<dbReference type="Pfam" id="PF01547">
    <property type="entry name" value="SBP_bac_1"/>
    <property type="match status" value="1"/>
</dbReference>
<dbReference type="GO" id="GO:0015768">
    <property type="term" value="P:maltose transport"/>
    <property type="evidence" value="ECO:0007669"/>
    <property type="project" value="TreeGrafter"/>
</dbReference>
<dbReference type="InParanoid" id="C7PZN4"/>
<dbReference type="STRING" id="479433.Caci_4688"/>
<comment type="similarity">
    <text evidence="1">Belongs to the bacterial solute-binding protein 1 family.</text>
</comment>
<dbReference type="PROSITE" id="PS51257">
    <property type="entry name" value="PROKAR_LIPOPROTEIN"/>
    <property type="match status" value="1"/>
</dbReference>
<dbReference type="GO" id="GO:0055052">
    <property type="term" value="C:ATP-binding cassette (ABC) transporter complex, substrate-binding subunit-containing"/>
    <property type="evidence" value="ECO:0007669"/>
    <property type="project" value="TreeGrafter"/>
</dbReference>
<gene>
    <name evidence="5" type="ordered locus">Caci_4688</name>
</gene>
<dbReference type="RefSeq" id="WP_015793278.1">
    <property type="nucleotide sequence ID" value="NC_013131.1"/>
</dbReference>
<dbReference type="Proteomes" id="UP000000851">
    <property type="component" value="Chromosome"/>
</dbReference>
<sequence precursor="true">MGIRTVVAASAVLALATSTAACSSSASSSASAGKVSLSYGVWDATQVPAMQKIIAAFEAQNPTITVTIQQTPWADYWTKLQAAASGGSAPDVFWMNGPNFQLYAANHVLRPLTDLHPDTSVYPPALAQLYQYKGVQYGLPKDFDTVGLWYNKAIFDAAGVAYPTTAWTWADFQAAAKKLTDPAKGVYGVGANLEGQENYYDTIYQAGGYVISPDGKKSGYADPAGIAGLKFWTDLVAAKESPSLKQMTDTAPLNLFESGKLAMYWGGSWDAKAFAANDSTKTAVDVTALPAGVKKATVIHGLANVVFTHTSHPAQAEKFAAFLGSQAAAQIEADTGTVIPAYNGTQQSWVKAYPQYHLQSFLDQLPDAVPYPISKDTAAWNTLETNVLTKAWDGSEPIDKAAGDLATQMNAALAKEGP</sequence>
<dbReference type="PANTHER" id="PTHR30061:SF50">
    <property type="entry name" value="MALTOSE_MALTODEXTRIN-BINDING PERIPLASMIC PROTEIN"/>
    <property type="match status" value="1"/>
</dbReference>
<dbReference type="eggNOG" id="COG1653">
    <property type="taxonomic scope" value="Bacteria"/>
</dbReference>
<dbReference type="KEGG" id="cai:Caci_4688"/>
<dbReference type="InterPro" id="IPR006059">
    <property type="entry name" value="SBP"/>
</dbReference>
<dbReference type="HOGENOM" id="CLU_031285_10_5_11"/>
<proteinExistence type="inferred from homology"/>
<dbReference type="GO" id="GO:1901982">
    <property type="term" value="F:maltose binding"/>
    <property type="evidence" value="ECO:0007669"/>
    <property type="project" value="TreeGrafter"/>
</dbReference>
<keyword evidence="6" id="KW-1185">Reference proteome</keyword>
<keyword evidence="3 4" id="KW-0732">Signal</keyword>
<evidence type="ECO:0000313" key="6">
    <source>
        <dbReference type="Proteomes" id="UP000000851"/>
    </source>
</evidence>
<evidence type="ECO:0000256" key="1">
    <source>
        <dbReference type="ARBA" id="ARBA00008520"/>
    </source>
</evidence>
<evidence type="ECO:0000256" key="2">
    <source>
        <dbReference type="ARBA" id="ARBA00022448"/>
    </source>
</evidence>
<dbReference type="AlphaFoldDB" id="C7PZN4"/>
<evidence type="ECO:0000256" key="4">
    <source>
        <dbReference type="SAM" id="SignalP"/>
    </source>
</evidence>
<evidence type="ECO:0000256" key="3">
    <source>
        <dbReference type="ARBA" id="ARBA00022729"/>
    </source>
</evidence>
<feature type="chain" id="PRO_5039527196" evidence="4">
    <location>
        <begin position="21"/>
        <end position="418"/>
    </location>
</feature>
<dbReference type="PANTHER" id="PTHR30061">
    <property type="entry name" value="MALTOSE-BINDING PERIPLASMIC PROTEIN"/>
    <property type="match status" value="1"/>
</dbReference>